<dbReference type="OrthoDB" id="8564546at2"/>
<evidence type="ECO:0000256" key="5">
    <source>
        <dbReference type="ARBA" id="ARBA00023136"/>
    </source>
</evidence>
<feature type="transmembrane region" description="Helical" evidence="6">
    <location>
        <begin position="20"/>
        <end position="42"/>
    </location>
</feature>
<reference evidence="7 8" key="1">
    <citation type="submission" date="2018-06" db="EMBL/GenBank/DDBJ databases">
        <title>OYT1 Genome Sequencing.</title>
        <authorList>
            <person name="Kato S."/>
            <person name="Itoh T."/>
            <person name="Ohkuma M."/>
        </authorList>
    </citation>
    <scope>NUCLEOTIDE SEQUENCE [LARGE SCALE GENOMIC DNA]</scope>
    <source>
        <strain evidence="7 8">OYT1</strain>
    </source>
</reference>
<dbReference type="InterPro" id="IPR003339">
    <property type="entry name" value="ABC/ECF_trnsptr_transmembrane"/>
</dbReference>
<keyword evidence="3 6" id="KW-0812">Transmembrane</keyword>
<dbReference type="Proteomes" id="UP000033070">
    <property type="component" value="Chromosome"/>
</dbReference>
<organism evidence="7 8">
    <name type="scientific">Ferriphaselus amnicola</name>
    <dbReference type="NCBI Taxonomy" id="1188319"/>
    <lineage>
        <taxon>Bacteria</taxon>
        <taxon>Pseudomonadati</taxon>
        <taxon>Pseudomonadota</taxon>
        <taxon>Betaproteobacteria</taxon>
        <taxon>Nitrosomonadales</taxon>
        <taxon>Gallionellaceae</taxon>
        <taxon>Ferriphaselus</taxon>
    </lineage>
</organism>
<gene>
    <name evidence="7" type="ORF">OYT1_ch1736</name>
</gene>
<dbReference type="GO" id="GO:0005886">
    <property type="term" value="C:plasma membrane"/>
    <property type="evidence" value="ECO:0007669"/>
    <property type="project" value="UniProtKB-ARBA"/>
</dbReference>
<dbReference type="EMBL" id="AP018738">
    <property type="protein sequence ID" value="BBE51273.1"/>
    <property type="molecule type" value="Genomic_DNA"/>
</dbReference>
<evidence type="ECO:0000256" key="2">
    <source>
        <dbReference type="ARBA" id="ARBA00008564"/>
    </source>
</evidence>
<feature type="transmembrane region" description="Helical" evidence="6">
    <location>
        <begin position="54"/>
        <end position="73"/>
    </location>
</feature>
<evidence type="ECO:0000256" key="4">
    <source>
        <dbReference type="ARBA" id="ARBA00022989"/>
    </source>
</evidence>
<keyword evidence="4 6" id="KW-1133">Transmembrane helix</keyword>
<evidence type="ECO:0000313" key="8">
    <source>
        <dbReference type="Proteomes" id="UP000033070"/>
    </source>
</evidence>
<dbReference type="RefSeq" id="WP_062625956.1">
    <property type="nucleotide sequence ID" value="NZ_AP018738.1"/>
</dbReference>
<feature type="transmembrane region" description="Helical" evidence="6">
    <location>
        <begin position="93"/>
        <end position="110"/>
    </location>
</feature>
<evidence type="ECO:0000256" key="6">
    <source>
        <dbReference type="SAM" id="Phobius"/>
    </source>
</evidence>
<evidence type="ECO:0000256" key="1">
    <source>
        <dbReference type="ARBA" id="ARBA00004141"/>
    </source>
</evidence>
<accession>A0A2Z6GCC8</accession>
<sequence length="203" mass="22101">MLHPAAQILLWIFLTLALQLAQPLLLAGLGVGLFFAALLMAADKLRQLLRRTRWIMLSLLVIYAWTTPGILLIESLPALSPTTDGIQDGALQLGRLFCALAALAILLTRLDTAQLISGLYGLCRPLGFFGLARDRLAVRLALTLHYAESAMLNRDSGWRASLERMLEPVEVAPGVIELPHFDVGARDAIALSVGLTLLVWVSL</sequence>
<keyword evidence="8" id="KW-1185">Reference proteome</keyword>
<dbReference type="AlphaFoldDB" id="A0A2Z6GCC8"/>
<evidence type="ECO:0000256" key="3">
    <source>
        <dbReference type="ARBA" id="ARBA00022692"/>
    </source>
</evidence>
<comment type="subcellular location">
    <subcellularLocation>
        <location evidence="1">Membrane</location>
        <topology evidence="1">Multi-pass membrane protein</topology>
    </subcellularLocation>
</comment>
<comment type="similarity">
    <text evidence="2">Belongs to the CbiQ family.</text>
</comment>
<proteinExistence type="inferred from homology"/>
<dbReference type="STRING" id="1188319.OYT1_00729"/>
<name>A0A2Z6GCC8_9PROT</name>
<keyword evidence="5 6" id="KW-0472">Membrane</keyword>
<dbReference type="Pfam" id="PF02361">
    <property type="entry name" value="CbiQ"/>
    <property type="match status" value="1"/>
</dbReference>
<dbReference type="KEGG" id="fam:OYT1_ch1736"/>
<evidence type="ECO:0000313" key="7">
    <source>
        <dbReference type="EMBL" id="BBE51273.1"/>
    </source>
</evidence>
<evidence type="ECO:0008006" key="9">
    <source>
        <dbReference type="Google" id="ProtNLM"/>
    </source>
</evidence>
<protein>
    <recommendedName>
        <fullName evidence="9">Energy-coupling factor transporter transmembrane protein EcfT</fullName>
    </recommendedName>
</protein>